<sequence>MKGVILAGGKGTRLHPLTLATNKHLLPVYDQPMIYYPIRTLVQAGIKDILIVSGDIHAGQFINILKNGKEFGIRHLEYAYQEGGSQGIADALKYAQDFADNDPITIILGDNTTDASIAPAVKDFKQGAVIFLKKVIDPERFGNPVFSKDKLKRIENIIEKPKKPQSSYAVTGLYIFDNTVFTKIKTLKPSGRGELEITDINNAYIKEGSLHWYELKGYWSDAGTFHSLYRSNRYWAKKKLGSKYQAVISGRQV</sequence>
<evidence type="ECO:0000256" key="8">
    <source>
        <dbReference type="ARBA" id="ARBA00049336"/>
    </source>
</evidence>
<evidence type="ECO:0000259" key="9">
    <source>
        <dbReference type="Pfam" id="PF00483"/>
    </source>
</evidence>
<organism evidence="10 11">
    <name type="scientific">Candidatus Beckwithbacteria bacterium GW2011_GWA2_43_10</name>
    <dbReference type="NCBI Taxonomy" id="1618369"/>
    <lineage>
        <taxon>Bacteria</taxon>
        <taxon>Candidatus Beckwithiibacteriota</taxon>
    </lineage>
</organism>
<name>A0A0G1BZI9_9BACT</name>
<dbReference type="PANTHER" id="PTHR43532:SF1">
    <property type="entry name" value="GLUCOSE-1-PHOSPHATE THYMIDYLYLTRANSFERASE 1"/>
    <property type="match status" value="1"/>
</dbReference>
<dbReference type="PATRIC" id="fig|1618369.3.peg.672"/>
<evidence type="ECO:0000256" key="7">
    <source>
        <dbReference type="ARBA" id="ARBA00022842"/>
    </source>
</evidence>
<evidence type="ECO:0000256" key="2">
    <source>
        <dbReference type="ARBA" id="ARBA00010480"/>
    </source>
</evidence>
<dbReference type="InterPro" id="IPR029044">
    <property type="entry name" value="Nucleotide-diphossugar_trans"/>
</dbReference>
<feature type="domain" description="Nucleotidyl transferase" evidence="9">
    <location>
        <begin position="2"/>
        <end position="234"/>
    </location>
</feature>
<evidence type="ECO:0000256" key="5">
    <source>
        <dbReference type="ARBA" id="ARBA00022695"/>
    </source>
</evidence>
<dbReference type="InterPro" id="IPR005835">
    <property type="entry name" value="NTP_transferase_dom"/>
</dbReference>
<dbReference type="InterPro" id="IPR005907">
    <property type="entry name" value="G1P_thy_trans_s"/>
</dbReference>
<evidence type="ECO:0000256" key="6">
    <source>
        <dbReference type="ARBA" id="ARBA00022723"/>
    </source>
</evidence>
<protein>
    <recommendedName>
        <fullName evidence="3">glucose-1-phosphate thymidylyltransferase</fullName>
        <ecNumber evidence="3">2.7.7.24</ecNumber>
    </recommendedName>
</protein>
<dbReference type="EC" id="2.7.7.24" evidence="3"/>
<dbReference type="PANTHER" id="PTHR43532">
    <property type="entry name" value="GLUCOSE-1-PHOSPHATE THYMIDYLYLTRANSFERASE"/>
    <property type="match status" value="1"/>
</dbReference>
<dbReference type="Pfam" id="PF00483">
    <property type="entry name" value="NTP_transferase"/>
    <property type="match status" value="1"/>
</dbReference>
<dbReference type="GO" id="GO:0008879">
    <property type="term" value="F:glucose-1-phosphate thymidylyltransferase activity"/>
    <property type="evidence" value="ECO:0007669"/>
    <property type="project" value="UniProtKB-EC"/>
</dbReference>
<comment type="catalytic activity">
    <reaction evidence="8">
        <text>dTTP + alpha-D-glucose 1-phosphate + H(+) = dTDP-alpha-D-glucose + diphosphate</text>
        <dbReference type="Rhea" id="RHEA:15225"/>
        <dbReference type="ChEBI" id="CHEBI:15378"/>
        <dbReference type="ChEBI" id="CHEBI:33019"/>
        <dbReference type="ChEBI" id="CHEBI:37568"/>
        <dbReference type="ChEBI" id="CHEBI:57477"/>
        <dbReference type="ChEBI" id="CHEBI:58601"/>
        <dbReference type="EC" id="2.7.7.24"/>
    </reaction>
</comment>
<dbReference type="Proteomes" id="UP000034213">
    <property type="component" value="Unassembled WGS sequence"/>
</dbReference>
<accession>A0A0G1BZI9</accession>
<gene>
    <name evidence="10" type="ORF">UV54_C0053G0002</name>
</gene>
<evidence type="ECO:0000313" key="10">
    <source>
        <dbReference type="EMBL" id="KKS78722.1"/>
    </source>
</evidence>
<comment type="caution">
    <text evidence="10">The sequence shown here is derived from an EMBL/GenBank/DDBJ whole genome shotgun (WGS) entry which is preliminary data.</text>
</comment>
<dbReference type="SUPFAM" id="SSF53448">
    <property type="entry name" value="Nucleotide-diphospho-sugar transferases"/>
    <property type="match status" value="1"/>
</dbReference>
<keyword evidence="5" id="KW-0548">Nucleotidyltransferase</keyword>
<reference evidence="10 11" key="1">
    <citation type="journal article" date="2015" name="Nature">
        <title>rRNA introns, odd ribosomes, and small enigmatic genomes across a large radiation of phyla.</title>
        <authorList>
            <person name="Brown C.T."/>
            <person name="Hug L.A."/>
            <person name="Thomas B.C."/>
            <person name="Sharon I."/>
            <person name="Castelle C.J."/>
            <person name="Singh A."/>
            <person name="Wilkins M.J."/>
            <person name="Williams K.H."/>
            <person name="Banfield J.F."/>
        </authorList>
    </citation>
    <scope>NUCLEOTIDE SEQUENCE [LARGE SCALE GENOMIC DNA]</scope>
</reference>
<dbReference type="Gene3D" id="3.90.550.10">
    <property type="entry name" value="Spore Coat Polysaccharide Biosynthesis Protein SpsA, Chain A"/>
    <property type="match status" value="1"/>
</dbReference>
<keyword evidence="6" id="KW-0479">Metal-binding</keyword>
<dbReference type="AlphaFoldDB" id="A0A0G1BZI9"/>
<evidence type="ECO:0000256" key="4">
    <source>
        <dbReference type="ARBA" id="ARBA00022679"/>
    </source>
</evidence>
<evidence type="ECO:0000256" key="1">
    <source>
        <dbReference type="ARBA" id="ARBA00001946"/>
    </source>
</evidence>
<proteinExistence type="inferred from homology"/>
<keyword evidence="7" id="KW-0460">Magnesium</keyword>
<dbReference type="EMBL" id="LCEW01000053">
    <property type="protein sequence ID" value="KKS78722.1"/>
    <property type="molecule type" value="Genomic_DNA"/>
</dbReference>
<evidence type="ECO:0000313" key="11">
    <source>
        <dbReference type="Proteomes" id="UP000034213"/>
    </source>
</evidence>
<dbReference type="GO" id="GO:0046872">
    <property type="term" value="F:metal ion binding"/>
    <property type="evidence" value="ECO:0007669"/>
    <property type="project" value="UniProtKB-KW"/>
</dbReference>
<keyword evidence="4 10" id="KW-0808">Transferase</keyword>
<dbReference type="STRING" id="1618369.UV54_C0053G0002"/>
<evidence type="ECO:0000256" key="3">
    <source>
        <dbReference type="ARBA" id="ARBA00012461"/>
    </source>
</evidence>
<comment type="cofactor">
    <cofactor evidence="1">
        <name>Mg(2+)</name>
        <dbReference type="ChEBI" id="CHEBI:18420"/>
    </cofactor>
</comment>
<comment type="similarity">
    <text evidence="2">Belongs to the glucose-1-phosphate thymidylyltransferase family.</text>
</comment>